<dbReference type="Proteomes" id="UP000178040">
    <property type="component" value="Unassembled WGS sequence"/>
</dbReference>
<name>A0A1F7ILB4_9BACT</name>
<gene>
    <name evidence="1" type="ORF">A3B40_04705</name>
</gene>
<protein>
    <submittedName>
        <fullName evidence="1">Uncharacterized protein</fullName>
    </submittedName>
</protein>
<evidence type="ECO:0000313" key="1">
    <source>
        <dbReference type="EMBL" id="OGK44147.1"/>
    </source>
</evidence>
<organism evidence="1 2">
    <name type="scientific">Candidatus Roizmanbacteria bacterium RIFCSPLOWO2_01_FULL_37_16</name>
    <dbReference type="NCBI Taxonomy" id="1802058"/>
    <lineage>
        <taxon>Bacteria</taxon>
        <taxon>Candidatus Roizmaniibacteriota</taxon>
    </lineage>
</organism>
<comment type="caution">
    <text evidence="1">The sequence shown here is derived from an EMBL/GenBank/DDBJ whole genome shotgun (WGS) entry which is preliminary data.</text>
</comment>
<accession>A0A1F7ILB4</accession>
<sequence length="224" mass="25997">MPNETVIPHNLTHGFLSRVENFLNGRLNNPEMFALIYRCLYRQDEIINFLIIEKRFNEFDEELLLRLFQVFDLKMDELQVYISVDSPELLMLNMRYPLWRGAVNTYTKATKALSFNSGEGRKMLCFSGKSNSRLITARYEAEETADTYSLELFSYGLRKEEQPPSFLSNPEIVKSTVDWSAGMVTPLMAKLTRNPNKIIFRDNFPILGKLGLKYPIPLEFNSTV</sequence>
<dbReference type="AlphaFoldDB" id="A0A1F7ILB4"/>
<evidence type="ECO:0000313" key="2">
    <source>
        <dbReference type="Proteomes" id="UP000178040"/>
    </source>
</evidence>
<reference evidence="1 2" key="1">
    <citation type="journal article" date="2016" name="Nat. Commun.">
        <title>Thousands of microbial genomes shed light on interconnected biogeochemical processes in an aquifer system.</title>
        <authorList>
            <person name="Anantharaman K."/>
            <person name="Brown C.T."/>
            <person name="Hug L.A."/>
            <person name="Sharon I."/>
            <person name="Castelle C.J."/>
            <person name="Probst A.J."/>
            <person name="Thomas B.C."/>
            <person name="Singh A."/>
            <person name="Wilkins M.J."/>
            <person name="Karaoz U."/>
            <person name="Brodie E.L."/>
            <person name="Williams K.H."/>
            <person name="Hubbard S.S."/>
            <person name="Banfield J.F."/>
        </authorList>
    </citation>
    <scope>NUCLEOTIDE SEQUENCE [LARGE SCALE GENOMIC DNA]</scope>
</reference>
<proteinExistence type="predicted"/>
<dbReference type="EMBL" id="MGAI01000034">
    <property type="protein sequence ID" value="OGK44147.1"/>
    <property type="molecule type" value="Genomic_DNA"/>
</dbReference>